<evidence type="ECO:0000256" key="4">
    <source>
        <dbReference type="PROSITE-ProRule" id="PRU00723"/>
    </source>
</evidence>
<accession>A0A0D0BVF4</accession>
<reference evidence="6 7" key="1">
    <citation type="submission" date="2014-04" db="EMBL/GenBank/DDBJ databases">
        <authorList>
            <consortium name="DOE Joint Genome Institute"/>
            <person name="Kuo A."/>
            <person name="Kohler A."/>
            <person name="Jargeat P."/>
            <person name="Nagy L.G."/>
            <person name="Floudas D."/>
            <person name="Copeland A."/>
            <person name="Barry K.W."/>
            <person name="Cichocki N."/>
            <person name="Veneault-Fourrey C."/>
            <person name="LaButti K."/>
            <person name="Lindquist E.A."/>
            <person name="Lipzen A."/>
            <person name="Lundell T."/>
            <person name="Morin E."/>
            <person name="Murat C."/>
            <person name="Sun H."/>
            <person name="Tunlid A."/>
            <person name="Henrissat B."/>
            <person name="Grigoriev I.V."/>
            <person name="Hibbett D.S."/>
            <person name="Martin F."/>
            <person name="Nordberg H.P."/>
            <person name="Cantor M.N."/>
            <person name="Hua S.X."/>
        </authorList>
    </citation>
    <scope>NUCLEOTIDE SEQUENCE [LARGE SCALE GENOMIC DNA]</scope>
    <source>
        <strain evidence="6 7">Ve08.2h10</strain>
    </source>
</reference>
<name>A0A0D0BVF4_9AGAM</name>
<keyword evidence="7" id="KW-1185">Reference proteome</keyword>
<dbReference type="SUPFAM" id="SSF90229">
    <property type="entry name" value="CCCH zinc finger"/>
    <property type="match status" value="1"/>
</dbReference>
<dbReference type="PROSITE" id="PS50103">
    <property type="entry name" value="ZF_C3H1"/>
    <property type="match status" value="1"/>
</dbReference>
<dbReference type="GO" id="GO:0008270">
    <property type="term" value="F:zinc ion binding"/>
    <property type="evidence" value="ECO:0007669"/>
    <property type="project" value="UniProtKB-KW"/>
</dbReference>
<evidence type="ECO:0000256" key="3">
    <source>
        <dbReference type="ARBA" id="ARBA00022833"/>
    </source>
</evidence>
<protein>
    <recommendedName>
        <fullName evidence="5">C3H1-type domain-containing protein</fullName>
    </recommendedName>
</protein>
<feature type="domain" description="C3H1-type" evidence="5">
    <location>
        <begin position="51"/>
        <end position="78"/>
    </location>
</feature>
<keyword evidence="2 4" id="KW-0863">Zinc-finger</keyword>
<sequence>MQGTVKVASSWLLRGWASHGVGVPHAYSVFSKGCQPFFETIIMNTNSEAQNPNPEPCPLYTQGRCHSGTTCRFSHDALAHVNYPCGNACQFNLDQEVKSRSIRG</sequence>
<gene>
    <name evidence="6" type="ORF">PAXRUDRAFT_493271</name>
</gene>
<evidence type="ECO:0000256" key="2">
    <source>
        <dbReference type="ARBA" id="ARBA00022771"/>
    </source>
</evidence>
<feature type="zinc finger region" description="C3H1-type" evidence="4">
    <location>
        <begin position="51"/>
        <end position="78"/>
    </location>
</feature>
<evidence type="ECO:0000259" key="5">
    <source>
        <dbReference type="PROSITE" id="PS50103"/>
    </source>
</evidence>
<dbReference type="Gene3D" id="2.30.30.1190">
    <property type="match status" value="1"/>
</dbReference>
<reference evidence="7" key="2">
    <citation type="submission" date="2015-01" db="EMBL/GenBank/DDBJ databases">
        <title>Evolutionary Origins and Diversification of the Mycorrhizal Mutualists.</title>
        <authorList>
            <consortium name="DOE Joint Genome Institute"/>
            <consortium name="Mycorrhizal Genomics Consortium"/>
            <person name="Kohler A."/>
            <person name="Kuo A."/>
            <person name="Nagy L.G."/>
            <person name="Floudas D."/>
            <person name="Copeland A."/>
            <person name="Barry K.W."/>
            <person name="Cichocki N."/>
            <person name="Veneault-Fourrey C."/>
            <person name="LaButti K."/>
            <person name="Lindquist E.A."/>
            <person name="Lipzen A."/>
            <person name="Lundell T."/>
            <person name="Morin E."/>
            <person name="Murat C."/>
            <person name="Riley R."/>
            <person name="Ohm R."/>
            <person name="Sun H."/>
            <person name="Tunlid A."/>
            <person name="Henrissat B."/>
            <person name="Grigoriev I.V."/>
            <person name="Hibbett D.S."/>
            <person name="Martin F."/>
        </authorList>
    </citation>
    <scope>NUCLEOTIDE SEQUENCE [LARGE SCALE GENOMIC DNA]</scope>
    <source>
        <strain evidence="7">Ve08.2h10</strain>
    </source>
</reference>
<dbReference type="AlphaFoldDB" id="A0A0D0BVF4"/>
<dbReference type="InterPro" id="IPR036855">
    <property type="entry name" value="Znf_CCCH_sf"/>
</dbReference>
<organism evidence="6 7">
    <name type="scientific">Paxillus rubicundulus Ve08.2h10</name>
    <dbReference type="NCBI Taxonomy" id="930991"/>
    <lineage>
        <taxon>Eukaryota</taxon>
        <taxon>Fungi</taxon>
        <taxon>Dikarya</taxon>
        <taxon>Basidiomycota</taxon>
        <taxon>Agaricomycotina</taxon>
        <taxon>Agaricomycetes</taxon>
        <taxon>Agaricomycetidae</taxon>
        <taxon>Boletales</taxon>
        <taxon>Paxilineae</taxon>
        <taxon>Paxillaceae</taxon>
        <taxon>Paxillus</taxon>
    </lineage>
</organism>
<evidence type="ECO:0000313" key="6">
    <source>
        <dbReference type="EMBL" id="KIK75382.1"/>
    </source>
</evidence>
<keyword evidence="1 4" id="KW-0479">Metal-binding</keyword>
<evidence type="ECO:0000313" key="7">
    <source>
        <dbReference type="Proteomes" id="UP000054538"/>
    </source>
</evidence>
<proteinExistence type="predicted"/>
<dbReference type="EMBL" id="KN828152">
    <property type="protein sequence ID" value="KIK75382.1"/>
    <property type="molecule type" value="Genomic_DNA"/>
</dbReference>
<keyword evidence="3 4" id="KW-0862">Zinc</keyword>
<dbReference type="InterPro" id="IPR000571">
    <property type="entry name" value="Znf_CCCH"/>
</dbReference>
<dbReference type="Pfam" id="PF25585">
    <property type="entry name" value="zf-CCCH_DUS3L"/>
    <property type="match status" value="1"/>
</dbReference>
<dbReference type="HOGENOM" id="CLU_2250928_0_0_1"/>
<evidence type="ECO:0000256" key="1">
    <source>
        <dbReference type="ARBA" id="ARBA00022723"/>
    </source>
</evidence>
<dbReference type="Proteomes" id="UP000054538">
    <property type="component" value="Unassembled WGS sequence"/>
</dbReference>
<dbReference type="InParanoid" id="A0A0D0BVF4"/>